<sequence>MTCAGGSSTPTVDDDIFPLWKYVAKIDKIGGKGGNCKFQCNFCQLVFNGSYTRVKSHLLRISGQGIRGCSTVTPRDIQEMKKLVEQAEMKVRKNPVEMVPLPPPPPPPPPLPLPLRAFSESSSSSSACSSFGGSVIGLSREEGLESKKRKAATECISVEIASNLEAKEHLDASIARWFYSAGLPFHFARNPDYISLFSFATKDEISNYCPPDEKMLKTTLLQKERENIERLLEPVKEGWKENGVSIVISGWTDEQEGPFVNLIAVTGDWPIFLRAIKCEGKYENENFLADLIMETIAEVGPQNVVQVITNNAPVCRAAGMLVEEQYPHIFWTPCVVEIINLVIKNICEAKDMEATDVIYDECRYHSRMWLDEAPNRVAPYRNAEISGERNKCMQRYFADRAEGVKVKTEFAKFAGTSDKFADHDSRHDRGILDPKIWWIVYGSSVPKLQSLAIKVLGQPCSLSCFERNWSTFSFVNTIKRNKIIPQFAEDLLFVHTNLRLLSRRSPEYMQGENKMWDVGGDVFESFEGAGILEFACLSLDEPDFRGCSVCQ</sequence>
<dbReference type="InterPro" id="IPR007021">
    <property type="entry name" value="DUF659"/>
</dbReference>
<dbReference type="AlphaFoldDB" id="A0A2N9FXJ5"/>
<dbReference type="PANTHER" id="PTHR32166:SF81">
    <property type="entry name" value="OS06G0658400 PROTEIN"/>
    <property type="match status" value="1"/>
</dbReference>
<dbReference type="InterPro" id="IPR008906">
    <property type="entry name" value="HATC_C_dom"/>
</dbReference>
<evidence type="ECO:0000259" key="2">
    <source>
        <dbReference type="Pfam" id="PF05699"/>
    </source>
</evidence>
<feature type="domain" description="HAT C-terminal dimerisation" evidence="2">
    <location>
        <begin position="431"/>
        <end position="498"/>
    </location>
</feature>
<dbReference type="GO" id="GO:0046983">
    <property type="term" value="F:protein dimerization activity"/>
    <property type="evidence" value="ECO:0007669"/>
    <property type="project" value="InterPro"/>
</dbReference>
<accession>A0A2N9FXJ5</accession>
<proteinExistence type="predicted"/>
<feature type="domain" description="DUF659" evidence="1">
    <location>
        <begin position="211"/>
        <end position="352"/>
    </location>
</feature>
<reference evidence="3" key="1">
    <citation type="submission" date="2018-02" db="EMBL/GenBank/DDBJ databases">
        <authorList>
            <person name="Cohen D.B."/>
            <person name="Kent A.D."/>
        </authorList>
    </citation>
    <scope>NUCLEOTIDE SEQUENCE</scope>
</reference>
<evidence type="ECO:0000313" key="3">
    <source>
        <dbReference type="EMBL" id="SPC91855.1"/>
    </source>
</evidence>
<name>A0A2N9FXJ5_FAGSY</name>
<evidence type="ECO:0000259" key="1">
    <source>
        <dbReference type="Pfam" id="PF04937"/>
    </source>
</evidence>
<dbReference type="Pfam" id="PF04937">
    <property type="entry name" value="DUF659"/>
    <property type="match status" value="1"/>
</dbReference>
<evidence type="ECO:0008006" key="4">
    <source>
        <dbReference type="Google" id="ProtNLM"/>
    </source>
</evidence>
<gene>
    <name evidence="3" type="ORF">FSB_LOCUS19737</name>
</gene>
<dbReference type="EMBL" id="OIVN01001258">
    <property type="protein sequence ID" value="SPC91855.1"/>
    <property type="molecule type" value="Genomic_DNA"/>
</dbReference>
<protein>
    <recommendedName>
        <fullName evidence="4">BED-type domain-containing protein</fullName>
    </recommendedName>
</protein>
<organism evidence="3">
    <name type="scientific">Fagus sylvatica</name>
    <name type="common">Beechnut</name>
    <dbReference type="NCBI Taxonomy" id="28930"/>
    <lineage>
        <taxon>Eukaryota</taxon>
        <taxon>Viridiplantae</taxon>
        <taxon>Streptophyta</taxon>
        <taxon>Embryophyta</taxon>
        <taxon>Tracheophyta</taxon>
        <taxon>Spermatophyta</taxon>
        <taxon>Magnoliopsida</taxon>
        <taxon>eudicotyledons</taxon>
        <taxon>Gunneridae</taxon>
        <taxon>Pentapetalae</taxon>
        <taxon>rosids</taxon>
        <taxon>fabids</taxon>
        <taxon>Fagales</taxon>
        <taxon>Fagaceae</taxon>
        <taxon>Fagus</taxon>
    </lineage>
</organism>
<dbReference type="SUPFAM" id="SSF53098">
    <property type="entry name" value="Ribonuclease H-like"/>
    <property type="match status" value="1"/>
</dbReference>
<dbReference type="PANTHER" id="PTHR32166">
    <property type="entry name" value="OSJNBA0013A04.12 PROTEIN"/>
    <property type="match status" value="1"/>
</dbReference>
<dbReference type="InterPro" id="IPR012337">
    <property type="entry name" value="RNaseH-like_sf"/>
</dbReference>
<dbReference type="Pfam" id="PF05699">
    <property type="entry name" value="Dimer_Tnp_hAT"/>
    <property type="match status" value="1"/>
</dbReference>